<comment type="caution">
    <text evidence="1">The sequence shown here is derived from an EMBL/GenBank/DDBJ whole genome shotgun (WGS) entry which is preliminary data.</text>
</comment>
<organism evidence="1 2">
    <name type="scientific">Chryseobacterium kimseyorum</name>
    <dbReference type="NCBI Taxonomy" id="2984028"/>
    <lineage>
        <taxon>Bacteria</taxon>
        <taxon>Pseudomonadati</taxon>
        <taxon>Bacteroidota</taxon>
        <taxon>Flavobacteriia</taxon>
        <taxon>Flavobacteriales</taxon>
        <taxon>Weeksellaceae</taxon>
        <taxon>Chryseobacterium group</taxon>
        <taxon>Chryseobacterium</taxon>
    </lineage>
</organism>
<evidence type="ECO:0000313" key="1">
    <source>
        <dbReference type="EMBL" id="MCW3168650.1"/>
    </source>
</evidence>
<evidence type="ECO:0000313" key="2">
    <source>
        <dbReference type="Proteomes" id="UP001163731"/>
    </source>
</evidence>
<sequence length="207" mass="23194">MNFGNTNDGKNQQRLFFKVIVGFVLFWVQSFHGQLTVSGGAAVYSEKENISEQSDKSFKVEEHHAKIYISSDIKILTADTEANFEIIKISDTKKHHASKSKAAKYAKHKIVEAKPAEHDKAQRLPVKEETFGSGSESDFVFSIQQNHSTAVVHTQNQALKHSLKAGFSYFHASVLNAVKTKTPTYPAHFNDRTYSESYSVRPPPAFS</sequence>
<accession>A0ABT3HY71</accession>
<protein>
    <submittedName>
        <fullName evidence="1">Uncharacterized protein</fullName>
    </submittedName>
</protein>
<dbReference type="EMBL" id="JAPDHW010000005">
    <property type="protein sequence ID" value="MCW3168650.1"/>
    <property type="molecule type" value="Genomic_DNA"/>
</dbReference>
<proteinExistence type="predicted"/>
<dbReference type="Proteomes" id="UP001163731">
    <property type="component" value="Unassembled WGS sequence"/>
</dbReference>
<dbReference type="RefSeq" id="WP_264749852.1">
    <property type="nucleotide sequence ID" value="NZ_JAPDHW010000005.1"/>
</dbReference>
<gene>
    <name evidence="1" type="ORF">OMO38_08925</name>
</gene>
<reference evidence="1" key="1">
    <citation type="submission" date="2022-10" db="EMBL/GenBank/DDBJ databases">
        <title>Chryseobacterium babae sp. nov. isolated from the gut of the beetle Oryctes rhinoceros, and Chryseobacterium kimseyorum sp. nov., isolated from a stick insect rearing cage.</title>
        <authorList>
            <person name="Shelomi M."/>
            <person name="Han C.-J."/>
            <person name="Chen W.-M."/>
            <person name="Chen H.-K."/>
            <person name="Liaw S.-J."/>
            <person name="Muhle E."/>
            <person name="Clermont D."/>
        </authorList>
    </citation>
    <scope>NUCLEOTIDE SEQUENCE</scope>
    <source>
        <strain evidence="1">09-1422</strain>
    </source>
</reference>
<keyword evidence="2" id="KW-1185">Reference proteome</keyword>
<name>A0ABT3HY71_9FLAO</name>